<dbReference type="Pfam" id="PF13432">
    <property type="entry name" value="TPR_16"/>
    <property type="match status" value="2"/>
</dbReference>
<dbReference type="InterPro" id="IPR019734">
    <property type="entry name" value="TPR_rpt"/>
</dbReference>
<proteinExistence type="predicted"/>
<reference evidence="5" key="1">
    <citation type="journal article" date="2014" name="Int. J. Syst. Evol. Microbiol.">
        <title>Complete genome sequence of Corynebacterium casei LMG S-19264T (=DSM 44701T), isolated from a smear-ripened cheese.</title>
        <authorList>
            <consortium name="US DOE Joint Genome Institute (JGI-PGF)"/>
            <person name="Walter F."/>
            <person name="Albersmeier A."/>
            <person name="Kalinowski J."/>
            <person name="Ruckert C."/>
        </authorList>
    </citation>
    <scope>NUCLEOTIDE SEQUENCE</scope>
    <source>
        <strain evidence="5">CGMCC 1.15290</strain>
    </source>
</reference>
<feature type="repeat" description="TPR" evidence="3">
    <location>
        <begin position="761"/>
        <end position="794"/>
    </location>
</feature>
<keyword evidence="1" id="KW-0677">Repeat</keyword>
<evidence type="ECO:0000313" key="5">
    <source>
        <dbReference type="EMBL" id="GGH59510.1"/>
    </source>
</evidence>
<gene>
    <name evidence="5" type="ORF">GCM10011379_06360</name>
</gene>
<dbReference type="PANTHER" id="PTHR44943">
    <property type="entry name" value="CELLULOSE SYNTHASE OPERON PROTEIN C"/>
    <property type="match status" value="1"/>
</dbReference>
<keyword evidence="2 3" id="KW-0802">TPR repeat</keyword>
<dbReference type="InterPro" id="IPR051685">
    <property type="entry name" value="Ycf3/AcsC/BcsC/TPR_MFPF"/>
</dbReference>
<name>A0A917MRE7_9BACT</name>
<evidence type="ECO:0000256" key="1">
    <source>
        <dbReference type="ARBA" id="ARBA00022737"/>
    </source>
</evidence>
<dbReference type="RefSeq" id="WP_188950524.1">
    <property type="nucleotide sequence ID" value="NZ_BMIB01000001.1"/>
</dbReference>
<evidence type="ECO:0000313" key="6">
    <source>
        <dbReference type="Proteomes" id="UP000627292"/>
    </source>
</evidence>
<accession>A0A917MRE7</accession>
<feature type="domain" description="DUF5107" evidence="4">
    <location>
        <begin position="39"/>
        <end position="323"/>
    </location>
</feature>
<dbReference type="InterPro" id="IPR011990">
    <property type="entry name" value="TPR-like_helical_dom_sf"/>
</dbReference>
<dbReference type="AlphaFoldDB" id="A0A917MRE7"/>
<evidence type="ECO:0000259" key="4">
    <source>
        <dbReference type="Pfam" id="PF17128"/>
    </source>
</evidence>
<evidence type="ECO:0000256" key="2">
    <source>
        <dbReference type="ARBA" id="ARBA00022803"/>
    </source>
</evidence>
<dbReference type="PANTHER" id="PTHR44943:SF8">
    <property type="entry name" value="TPR REPEAT-CONTAINING PROTEIN MJ0263"/>
    <property type="match status" value="1"/>
</dbReference>
<evidence type="ECO:0000256" key="3">
    <source>
        <dbReference type="PROSITE-ProRule" id="PRU00339"/>
    </source>
</evidence>
<dbReference type="SMART" id="SM00028">
    <property type="entry name" value="TPR"/>
    <property type="match status" value="10"/>
</dbReference>
<dbReference type="Gene3D" id="1.25.40.10">
    <property type="entry name" value="Tetratricopeptide repeat domain"/>
    <property type="match status" value="4"/>
</dbReference>
<dbReference type="InterPro" id="IPR033396">
    <property type="entry name" value="DUF5107"/>
</dbReference>
<dbReference type="Pfam" id="PF17128">
    <property type="entry name" value="DUF5107"/>
    <property type="match status" value="1"/>
</dbReference>
<protein>
    <recommendedName>
        <fullName evidence="4">DUF5107 domain-containing protein</fullName>
    </recommendedName>
</protein>
<keyword evidence="6" id="KW-1185">Reference proteome</keyword>
<sequence length="1118" mass="127555">MQVKAWKENIVIPTYKVGTPDINPMFLEKRVYQGSSGVVYPHPVIDKVYDEKEDKEWIALYLENDYIRVMILPELGGRIQMAYDKTNDYHFVYHNSVIKPALVGLAGPWISGGIEFNWPQHHRPSTFGPTDFSVEENEDGSKTVWVNEYEVMFRTRCSLGFTLYPDKAYIELHAKLYNRTAFPQTFLWWANPAVAVDEHYQSVFPPDVHAVYDHGKRDVSSFPIATGTYYKVDYSPGTDISVYTNIPVPTSYMAVNSAYNFVGGYHHKKKAGLMHIADHHVSPGKKQWTWGCGEFGKAWDRQLTDSDGPYFELMCGVYTDNQPDFSWIMPNEVREFKQYFMPYKDIGYVKNASTEVMVNLDIADGNAAIGVYVTGEREVLVSLTNGNNVVFSEKMTLTPRAGYQQTVALPKTASAEAVYSITVYDVNGEVLLAYTPEKSEEKALPDPAKPIGLPAEIDTQEALYLAGLHLEQYRHATYRPEDYYLEALRRDATDIRANNAMGLLCMRTGDFESSERYCRTAVEKMNRHNPNPYDSEPLYNLGLALCYQRKFDEAFPYLFKATWTAALQDKAYLELAAIEAMRKNWTSAGQLINKSLARNQHSPQGKHLKTIILRNQGKVQEALEHSRNAIAYDAFDFGNHFELYLLLVRTGHEQQAALLLQELNALINGREHTYIEIAIDYAKAGQYAAAVSLLSAAVEAGVSGVLLRYYLGSYSLLQQDKDMALHHWKVAFELSPDRVFPNRLEDLEVLHQALQYHPHDYKAHYYLGNFYYAKRRYEKAREHWEASVQQNDSFATVLRNLGIAYFNKFDKKAEALDLFERAYQADPTDARVLYELDQLHKLMLTAPDVRLAKLDGKETLVKERDDLYIEYVTLHTLTGQAPKALSLLQNRSFHPWEGGEGKTSGQHIAIHIQLALAAMHNKEYQKAIALLQAAEVYPENLGEGKLFGAQENDIHYWLGCVYELTGDGQQAAAYWEKAAVGLSEPGQAIFYNDQQPDKIFYQGLALLKLNRPAEADERFARLIEYGEANQDQIIRMDFFAVSHPDLMIFDDDLTRHNIIHCLYLQALGWLGRKQFEKAGIFLEKGLQRNPSHSGLHIHQSLLQQWLKQADSIHFNTIA</sequence>
<organism evidence="5 6">
    <name type="scientific">Filimonas zeae</name>
    <dbReference type="NCBI Taxonomy" id="1737353"/>
    <lineage>
        <taxon>Bacteria</taxon>
        <taxon>Pseudomonadati</taxon>
        <taxon>Bacteroidota</taxon>
        <taxon>Chitinophagia</taxon>
        <taxon>Chitinophagales</taxon>
        <taxon>Chitinophagaceae</taxon>
        <taxon>Filimonas</taxon>
    </lineage>
</organism>
<reference evidence="5" key="2">
    <citation type="submission" date="2020-09" db="EMBL/GenBank/DDBJ databases">
        <authorList>
            <person name="Sun Q."/>
            <person name="Zhou Y."/>
        </authorList>
    </citation>
    <scope>NUCLEOTIDE SEQUENCE</scope>
    <source>
        <strain evidence="5">CGMCC 1.15290</strain>
    </source>
</reference>
<dbReference type="SUPFAM" id="SSF81901">
    <property type="entry name" value="HCP-like"/>
    <property type="match status" value="1"/>
</dbReference>
<dbReference type="PROSITE" id="PS50005">
    <property type="entry name" value="TPR"/>
    <property type="match status" value="1"/>
</dbReference>
<comment type="caution">
    <text evidence="5">The sequence shown here is derived from an EMBL/GenBank/DDBJ whole genome shotgun (WGS) entry which is preliminary data.</text>
</comment>
<dbReference type="Proteomes" id="UP000627292">
    <property type="component" value="Unassembled WGS sequence"/>
</dbReference>
<dbReference type="EMBL" id="BMIB01000001">
    <property type="protein sequence ID" value="GGH59510.1"/>
    <property type="molecule type" value="Genomic_DNA"/>
</dbReference>
<dbReference type="SUPFAM" id="SSF48452">
    <property type="entry name" value="TPR-like"/>
    <property type="match status" value="2"/>
</dbReference>